<evidence type="ECO:0000313" key="3">
    <source>
        <dbReference type="Proteomes" id="UP000549394"/>
    </source>
</evidence>
<evidence type="ECO:0000256" key="1">
    <source>
        <dbReference type="SAM" id="MobiDB-lite"/>
    </source>
</evidence>
<dbReference type="AlphaFoldDB" id="A0A7I8W8K8"/>
<organism evidence="2 3">
    <name type="scientific">Dimorphilus gyrociliatus</name>
    <dbReference type="NCBI Taxonomy" id="2664684"/>
    <lineage>
        <taxon>Eukaryota</taxon>
        <taxon>Metazoa</taxon>
        <taxon>Spiralia</taxon>
        <taxon>Lophotrochozoa</taxon>
        <taxon>Annelida</taxon>
        <taxon>Polychaeta</taxon>
        <taxon>Polychaeta incertae sedis</taxon>
        <taxon>Dinophilidae</taxon>
        <taxon>Dimorphilus</taxon>
    </lineage>
</organism>
<name>A0A7I8W8K8_9ANNE</name>
<protein>
    <submittedName>
        <fullName evidence="2">DgyrCDS12474</fullName>
    </submittedName>
</protein>
<accession>A0A7I8W8K8</accession>
<proteinExistence type="predicted"/>
<sequence length="274" mass="30608">MSTLQVGENEQSKQIEKLANSKWKWPNSKLKRRLRRCAIMHKRIHGYILRKKVSKRKTKSENSGAGDPLSGFPWKETVDQETPVYRTMSDTNESQIFCSNLPFVCQSDPEGSTVVECNYSLEEITNPLPSCLDTSPLRSGKAILFDVPSTGANSSLSSAKDSQLPWRTPSGSVSCTDDGSYKHGMRQRPSCHSLILSEAESRHSEHYITTNSVLEVHSTHFTWPLSSELNDLSLAETDAECDAATIRRIHCWLEGAKNPDPVPDCLEYCETASV</sequence>
<keyword evidence="3" id="KW-1185">Reference proteome</keyword>
<gene>
    <name evidence="2" type="ORF">DGYR_LOCUS11755</name>
</gene>
<dbReference type="Proteomes" id="UP000549394">
    <property type="component" value="Unassembled WGS sequence"/>
</dbReference>
<feature type="region of interest" description="Disordered" evidence="1">
    <location>
        <begin position="52"/>
        <end position="73"/>
    </location>
</feature>
<comment type="caution">
    <text evidence="2">The sequence shown here is derived from an EMBL/GenBank/DDBJ whole genome shotgun (WGS) entry which is preliminary data.</text>
</comment>
<evidence type="ECO:0000313" key="2">
    <source>
        <dbReference type="EMBL" id="CAD5124176.1"/>
    </source>
</evidence>
<reference evidence="2 3" key="1">
    <citation type="submission" date="2020-08" db="EMBL/GenBank/DDBJ databases">
        <authorList>
            <person name="Hejnol A."/>
        </authorList>
    </citation>
    <scope>NUCLEOTIDE SEQUENCE [LARGE SCALE GENOMIC DNA]</scope>
</reference>
<dbReference type="EMBL" id="CAJFCJ010000020">
    <property type="protein sequence ID" value="CAD5124176.1"/>
    <property type="molecule type" value="Genomic_DNA"/>
</dbReference>